<comment type="caution">
    <text evidence="3">The sequence shown here is derived from an EMBL/GenBank/DDBJ whole genome shotgun (WGS) entry which is preliminary data.</text>
</comment>
<feature type="transmembrane region" description="Helical" evidence="1">
    <location>
        <begin position="297"/>
        <end position="320"/>
    </location>
</feature>
<dbReference type="InterPro" id="IPR036770">
    <property type="entry name" value="Ankyrin_rpt-contain_sf"/>
</dbReference>
<organism evidence="3 4">
    <name type="scientific">Carya illinoinensis</name>
    <name type="common">Pecan</name>
    <dbReference type="NCBI Taxonomy" id="32201"/>
    <lineage>
        <taxon>Eukaryota</taxon>
        <taxon>Viridiplantae</taxon>
        <taxon>Streptophyta</taxon>
        <taxon>Embryophyta</taxon>
        <taxon>Tracheophyta</taxon>
        <taxon>Spermatophyta</taxon>
        <taxon>Magnoliopsida</taxon>
        <taxon>eudicotyledons</taxon>
        <taxon>Gunneridae</taxon>
        <taxon>Pentapetalae</taxon>
        <taxon>rosids</taxon>
        <taxon>fabids</taxon>
        <taxon>Fagales</taxon>
        <taxon>Juglandaceae</taxon>
        <taxon>Carya</taxon>
    </lineage>
</organism>
<keyword evidence="1" id="KW-1133">Transmembrane helix</keyword>
<dbReference type="PANTHER" id="PTHR24177">
    <property type="entry name" value="CASKIN"/>
    <property type="match status" value="1"/>
</dbReference>
<evidence type="ECO:0000313" key="3">
    <source>
        <dbReference type="EMBL" id="KAG6677800.1"/>
    </source>
</evidence>
<dbReference type="AlphaFoldDB" id="A0A922DCP5"/>
<dbReference type="Gene3D" id="1.25.40.20">
    <property type="entry name" value="Ankyrin repeat-containing domain"/>
    <property type="match status" value="1"/>
</dbReference>
<dbReference type="EMBL" id="CM031838">
    <property type="protein sequence ID" value="KAG6677800.1"/>
    <property type="molecule type" value="Genomic_DNA"/>
</dbReference>
<dbReference type="Pfam" id="PF13962">
    <property type="entry name" value="PGG"/>
    <property type="match status" value="1"/>
</dbReference>
<gene>
    <name evidence="3" type="ORF">I3842_14G045000</name>
</gene>
<protein>
    <recommendedName>
        <fullName evidence="2">PGG domain-containing protein</fullName>
    </recommendedName>
</protein>
<dbReference type="OrthoDB" id="1652385at2759"/>
<feature type="transmembrane region" description="Helical" evidence="1">
    <location>
        <begin position="266"/>
        <end position="291"/>
    </location>
</feature>
<dbReference type="SUPFAM" id="SSF48403">
    <property type="entry name" value="Ankyrin repeat"/>
    <property type="match status" value="1"/>
</dbReference>
<keyword evidence="1" id="KW-0812">Transmembrane</keyword>
<sequence>MSKLCFVGQALLRQRRQTVSSLLNLFDINMCSDIIADTIFSAISRGNFVFVSEMLEANTELYFIRNSSGMTIFHYAVLHRQHQIFNLIYGLKQKNDLLRYRDNDGNTILHTAGKLTEVTPIDHITGSVLQMQREIQWFKEVERICPPMSKELLNRDGLSARDLFTKTHRNLREKGEKWMKATTTSGSVVGTLIITIMFAAAFTIPGGNHQETGLPILAHDKLFKIFIIVDSVSFFSSSTAVLMFLGIFTSRYADEDFLISLPRKMIIGFFTLFLSIITMMIAFSTALLLTLRGESWIFVPIISLACVPILFVSMPFRLLVDMFVSTYGSGIFDRNMKLWF</sequence>
<reference evidence="3" key="1">
    <citation type="submission" date="2021-01" db="EMBL/GenBank/DDBJ databases">
        <authorList>
            <person name="Lovell J.T."/>
            <person name="Bentley N."/>
            <person name="Bhattarai G."/>
            <person name="Jenkins J.W."/>
            <person name="Sreedasyam A."/>
            <person name="Alarcon Y."/>
            <person name="Bock C."/>
            <person name="Boston L."/>
            <person name="Carlson J."/>
            <person name="Cervantes K."/>
            <person name="Clermont K."/>
            <person name="Krom N."/>
            <person name="Kubenka K."/>
            <person name="Mamidi S."/>
            <person name="Mattison C."/>
            <person name="Monteros M."/>
            <person name="Pisani C."/>
            <person name="Plott C."/>
            <person name="Rajasekar S."/>
            <person name="Rhein H.S."/>
            <person name="Rohla C."/>
            <person name="Song M."/>
            <person name="Hilaire R.S."/>
            <person name="Shu S."/>
            <person name="Wells L."/>
            <person name="Wang X."/>
            <person name="Webber J."/>
            <person name="Heerema R.J."/>
            <person name="Klein P."/>
            <person name="Conner P."/>
            <person name="Grauke L."/>
            <person name="Grimwood J."/>
            <person name="Schmutz J."/>
            <person name="Randall J.J."/>
        </authorList>
    </citation>
    <scope>NUCLEOTIDE SEQUENCE</scope>
    <source>
        <tissue evidence="3">Leaf</tissue>
    </source>
</reference>
<evidence type="ECO:0000259" key="2">
    <source>
        <dbReference type="Pfam" id="PF13962"/>
    </source>
</evidence>
<accession>A0A922DCP5</accession>
<feature type="domain" description="PGG" evidence="2">
    <location>
        <begin position="176"/>
        <end position="288"/>
    </location>
</feature>
<dbReference type="Proteomes" id="UP000811246">
    <property type="component" value="Chromosome 14"/>
</dbReference>
<name>A0A922DCP5_CARIL</name>
<evidence type="ECO:0000313" key="4">
    <source>
        <dbReference type="Proteomes" id="UP000811246"/>
    </source>
</evidence>
<keyword evidence="1" id="KW-0472">Membrane</keyword>
<dbReference type="InterPro" id="IPR026961">
    <property type="entry name" value="PGG_dom"/>
</dbReference>
<proteinExistence type="predicted"/>
<evidence type="ECO:0000256" key="1">
    <source>
        <dbReference type="SAM" id="Phobius"/>
    </source>
</evidence>
<dbReference type="GO" id="GO:0016020">
    <property type="term" value="C:membrane"/>
    <property type="evidence" value="ECO:0007669"/>
    <property type="project" value="TreeGrafter"/>
</dbReference>
<dbReference type="PANTHER" id="PTHR24177:SF329">
    <property type="entry name" value="ANKYRIN REPEAT PROTEIN"/>
    <property type="match status" value="1"/>
</dbReference>
<feature type="transmembrane region" description="Helical" evidence="1">
    <location>
        <begin position="178"/>
        <end position="202"/>
    </location>
</feature>
<feature type="transmembrane region" description="Helical" evidence="1">
    <location>
        <begin position="222"/>
        <end position="245"/>
    </location>
</feature>